<evidence type="ECO:0000256" key="1">
    <source>
        <dbReference type="ARBA" id="ARBA00001946"/>
    </source>
</evidence>
<dbReference type="InterPro" id="IPR029060">
    <property type="entry name" value="PIN-like_dom_sf"/>
</dbReference>
<protein>
    <submittedName>
        <fullName evidence="16">DNA repair protein rad2</fullName>
    </submittedName>
</protein>
<evidence type="ECO:0000256" key="5">
    <source>
        <dbReference type="ARBA" id="ARBA00022723"/>
    </source>
</evidence>
<dbReference type="GO" id="GO:0006289">
    <property type="term" value="P:nucleotide-excision repair"/>
    <property type="evidence" value="ECO:0007669"/>
    <property type="project" value="InterPro"/>
</dbReference>
<feature type="compositionally biased region" description="Basic residues" evidence="13">
    <location>
        <begin position="1015"/>
        <end position="1024"/>
    </location>
</feature>
<dbReference type="EMBL" id="JANBPY010000110">
    <property type="protein sequence ID" value="KAJ1968978.1"/>
    <property type="molecule type" value="Genomic_DNA"/>
</dbReference>
<evidence type="ECO:0000256" key="4">
    <source>
        <dbReference type="ARBA" id="ARBA00022722"/>
    </source>
</evidence>
<comment type="similarity">
    <text evidence="12">Belongs to the XPG/RAD2 endonuclease family. GEN subfamily.</text>
</comment>
<gene>
    <name evidence="16" type="primary">RAD2</name>
    <name evidence="16" type="ORF">IWQ62_000917</name>
</gene>
<keyword evidence="11" id="KW-0539">Nucleus</keyword>
<dbReference type="InterPro" id="IPR019974">
    <property type="entry name" value="XPG_CS"/>
</dbReference>
<organism evidence="16 17">
    <name type="scientific">Dispira parvispora</name>
    <dbReference type="NCBI Taxonomy" id="1520584"/>
    <lineage>
        <taxon>Eukaryota</taxon>
        <taxon>Fungi</taxon>
        <taxon>Fungi incertae sedis</taxon>
        <taxon>Zoopagomycota</taxon>
        <taxon>Kickxellomycotina</taxon>
        <taxon>Dimargaritomycetes</taxon>
        <taxon>Dimargaritales</taxon>
        <taxon>Dimargaritaceae</taxon>
        <taxon>Dispira</taxon>
    </lineage>
</organism>
<dbReference type="Pfam" id="PF00752">
    <property type="entry name" value="XPG_N"/>
    <property type="match status" value="1"/>
</dbReference>
<dbReference type="InterPro" id="IPR006085">
    <property type="entry name" value="XPG_DNA_repair_N"/>
</dbReference>
<dbReference type="GO" id="GO:0005634">
    <property type="term" value="C:nucleus"/>
    <property type="evidence" value="ECO:0007669"/>
    <property type="project" value="UniProtKB-SubCell"/>
</dbReference>
<dbReference type="SUPFAM" id="SSF47807">
    <property type="entry name" value="5' to 3' exonuclease, C-terminal subdomain"/>
    <property type="match status" value="1"/>
</dbReference>
<dbReference type="GO" id="GO:0003697">
    <property type="term" value="F:single-stranded DNA binding"/>
    <property type="evidence" value="ECO:0007669"/>
    <property type="project" value="InterPro"/>
</dbReference>
<feature type="region of interest" description="Disordered" evidence="13">
    <location>
        <begin position="463"/>
        <end position="496"/>
    </location>
</feature>
<dbReference type="PRINTS" id="PR00853">
    <property type="entry name" value="XPGRADSUPER"/>
</dbReference>
<evidence type="ECO:0000256" key="13">
    <source>
        <dbReference type="SAM" id="MobiDB-lite"/>
    </source>
</evidence>
<evidence type="ECO:0000256" key="3">
    <source>
        <dbReference type="ARBA" id="ARBA00005283"/>
    </source>
</evidence>
<evidence type="ECO:0000256" key="10">
    <source>
        <dbReference type="ARBA" id="ARBA00023204"/>
    </source>
</evidence>
<comment type="caution">
    <text evidence="16">The sequence shown here is derived from an EMBL/GenBank/DDBJ whole genome shotgun (WGS) entry which is preliminary data.</text>
</comment>
<sequence length="1024" mass="114367">MGVKGLWPLLEPAARPAQLDSLRGKRLAVDASIWIHQFVKALQDREGDPLRYAHLLGFLRRICKLLFYGIKPVFVFDGATPDIKRRTIVHRQQHRERLQDNAKRTAEKIVRAQLKLQALATTASSANRPEDDGQFAQALRDSSPQSKRKIHDPYDIGPTFDSRALLHQPHNDPRLVLKQELENFVQEHQDEIIDIDSEVFQSLPIELQHEVILDLKNKSRQTSWERVEEMARLAPTGQEFSQLQIKNLVNRNDLMQKYLKVSGMEARTTKFSPSRIASERNREYVLVKNNKDVGGWVMGTKRSHFLPNASQIQQGDDTSVVDLTKDERPKSPDLVLCTSPGVASNSLPVDTDEDDEFEEVTLVSNAPVSKPSQPDMGVTVITSTVDLEASTDDDDNDGEPLEFSILEEATSLSPFVPTDHHDGDQIKKPEAAAVTESKPLSSTPSTLLTSHSAFMDRAHGLSKSNEHHDIIPGTDVPDQTIPQRNSPRTSPVGDTPAAIMTEIRDRVDLPSAYSASSDVDDDKVDWYSLVQSSILQPVANSPPIENEQRRESSQTLEDEPPEPASEKIDTPQTGSPKAAHYASTPSPLKFIPQPEEADEPQASKFAAEVTLRGSSAIEQGLSTELTQLQRTRANQERLAGGIDQEIVEDVMTLLRLFGIPFIVAPSEAEAECAELVRLQLVDGIVTDDSDVFLFGGDRVYRHMFHQDKHVEYYRWLDLRKELAIDRDKLIQLAYLMGSDYTEGIAGVGLVTALEIVHEWPGYEGLQNFKEWWREVADPLVTLPGNSPSRQPTTIKQRLARLAPKLELPEVFPDPDVQSAYVHPVVSKDDTIFQWGYPDLDGLRDYLIPRLAWPQEKLDQLIVPILRKVYQRPPTQSEGSASSSASPHSTLLDFFSPGADTVSLGTGFGTPWLPQKFLGHKSTRMRYVIQSWKEQQSPTKPGTSRLGSTSHHNKGVRGSDSATDRPIPGTSQARTPLNYNSDYSTPSDSSDEEPSLTKSGKRPQQDSKAKLPSRPNKGRKVVNRW</sequence>
<evidence type="ECO:0000256" key="9">
    <source>
        <dbReference type="ARBA" id="ARBA00022842"/>
    </source>
</evidence>
<feature type="domain" description="XPG N-terminal" evidence="15">
    <location>
        <begin position="1"/>
        <end position="98"/>
    </location>
</feature>
<dbReference type="GO" id="GO:0048256">
    <property type="term" value="F:flap endonuclease activity"/>
    <property type="evidence" value="ECO:0007669"/>
    <property type="project" value="UniProtKB-ARBA"/>
</dbReference>
<keyword evidence="9" id="KW-0460">Magnesium</keyword>
<comment type="similarity">
    <text evidence="3">Belongs to the XPG/RAD2 endonuclease family. XPG subfamily.</text>
</comment>
<reference evidence="16" key="1">
    <citation type="submission" date="2022-07" db="EMBL/GenBank/DDBJ databases">
        <title>Phylogenomic reconstructions and comparative analyses of Kickxellomycotina fungi.</title>
        <authorList>
            <person name="Reynolds N.K."/>
            <person name="Stajich J.E."/>
            <person name="Barry K."/>
            <person name="Grigoriev I.V."/>
            <person name="Crous P."/>
            <person name="Smith M.E."/>
        </authorList>
    </citation>
    <scope>NUCLEOTIDE SEQUENCE</scope>
    <source>
        <strain evidence="16">RSA 1196</strain>
    </source>
</reference>
<dbReference type="AlphaFoldDB" id="A0A9W8AUV3"/>
<dbReference type="SUPFAM" id="SSF88723">
    <property type="entry name" value="PIN domain-like"/>
    <property type="match status" value="1"/>
</dbReference>
<dbReference type="CDD" id="cd09904">
    <property type="entry name" value="H3TH_XPG"/>
    <property type="match status" value="1"/>
</dbReference>
<dbReference type="CDD" id="cd09868">
    <property type="entry name" value="PIN_XPG_RAD2"/>
    <property type="match status" value="2"/>
</dbReference>
<dbReference type="PANTHER" id="PTHR16171:SF7">
    <property type="entry name" value="DNA REPAIR PROTEIN RAD2"/>
    <property type="match status" value="1"/>
</dbReference>
<keyword evidence="10" id="KW-0234">DNA repair</keyword>
<keyword evidence="5" id="KW-0479">Metal-binding</keyword>
<dbReference type="SMART" id="SM00279">
    <property type="entry name" value="HhH2"/>
    <property type="match status" value="1"/>
</dbReference>
<dbReference type="PRINTS" id="PR00066">
    <property type="entry name" value="XRODRMPGMNTG"/>
</dbReference>
<feature type="region of interest" description="Disordered" evidence="13">
    <location>
        <begin position="121"/>
        <end position="154"/>
    </location>
</feature>
<dbReference type="InterPro" id="IPR008918">
    <property type="entry name" value="HhH2"/>
</dbReference>
<name>A0A9W8AUV3_9FUNG</name>
<feature type="domain" description="XPG-I" evidence="14">
    <location>
        <begin position="655"/>
        <end position="724"/>
    </location>
</feature>
<keyword evidence="8" id="KW-0378">Hydrolase</keyword>
<dbReference type="InterPro" id="IPR006086">
    <property type="entry name" value="XPG-I_dom"/>
</dbReference>
<comment type="subcellular location">
    <subcellularLocation>
        <location evidence="2">Nucleus</location>
    </subcellularLocation>
</comment>
<dbReference type="Proteomes" id="UP001150925">
    <property type="component" value="Unassembled WGS sequence"/>
</dbReference>
<keyword evidence="6" id="KW-0255">Endonuclease</keyword>
<dbReference type="SMART" id="SM00484">
    <property type="entry name" value="XPGI"/>
    <property type="match status" value="1"/>
</dbReference>
<dbReference type="InterPro" id="IPR036279">
    <property type="entry name" value="5-3_exonuclease_C_sf"/>
</dbReference>
<keyword evidence="7" id="KW-0227">DNA damage</keyword>
<dbReference type="InterPro" id="IPR006084">
    <property type="entry name" value="XPG/Rad2"/>
</dbReference>
<dbReference type="Pfam" id="PF00867">
    <property type="entry name" value="XPG_I"/>
    <property type="match status" value="1"/>
</dbReference>
<evidence type="ECO:0000256" key="8">
    <source>
        <dbReference type="ARBA" id="ARBA00022801"/>
    </source>
</evidence>
<evidence type="ECO:0000259" key="14">
    <source>
        <dbReference type="SMART" id="SM00484"/>
    </source>
</evidence>
<feature type="region of interest" description="Disordered" evidence="13">
    <location>
        <begin position="930"/>
        <end position="1024"/>
    </location>
</feature>
<proteinExistence type="inferred from homology"/>
<evidence type="ECO:0000256" key="6">
    <source>
        <dbReference type="ARBA" id="ARBA00022759"/>
    </source>
</evidence>
<dbReference type="FunFam" id="1.10.150.20:FF:000030">
    <property type="entry name" value="Flap endonuclease GEN-like 1"/>
    <property type="match status" value="1"/>
</dbReference>
<dbReference type="Gene3D" id="3.40.50.1010">
    <property type="entry name" value="5'-nuclease"/>
    <property type="match status" value="2"/>
</dbReference>
<evidence type="ECO:0000313" key="17">
    <source>
        <dbReference type="Proteomes" id="UP001150925"/>
    </source>
</evidence>
<evidence type="ECO:0000256" key="12">
    <source>
        <dbReference type="ARBA" id="ARBA00038112"/>
    </source>
</evidence>
<dbReference type="PROSITE" id="PS00842">
    <property type="entry name" value="XPG_2"/>
    <property type="match status" value="1"/>
</dbReference>
<feature type="region of interest" description="Disordered" evidence="13">
    <location>
        <begin position="537"/>
        <end position="603"/>
    </location>
</feature>
<dbReference type="SMART" id="SM00485">
    <property type="entry name" value="XPGN"/>
    <property type="match status" value="1"/>
</dbReference>
<feature type="compositionally biased region" description="Polar residues" evidence="13">
    <location>
        <begin position="931"/>
        <end position="949"/>
    </location>
</feature>
<keyword evidence="4" id="KW-0540">Nuclease</keyword>
<dbReference type="GO" id="GO:0046872">
    <property type="term" value="F:metal ion binding"/>
    <property type="evidence" value="ECO:0007669"/>
    <property type="project" value="UniProtKB-KW"/>
</dbReference>
<evidence type="ECO:0000313" key="16">
    <source>
        <dbReference type="EMBL" id="KAJ1968978.1"/>
    </source>
</evidence>
<accession>A0A9W8AUV3</accession>
<evidence type="ECO:0000256" key="2">
    <source>
        <dbReference type="ARBA" id="ARBA00004123"/>
    </source>
</evidence>
<comment type="cofactor">
    <cofactor evidence="1">
        <name>Mg(2+)</name>
        <dbReference type="ChEBI" id="CHEBI:18420"/>
    </cofactor>
</comment>
<dbReference type="Gene3D" id="1.10.150.20">
    <property type="entry name" value="5' to 3' exonuclease, C-terminal subdomain"/>
    <property type="match status" value="1"/>
</dbReference>
<feature type="compositionally biased region" description="Polar residues" evidence="13">
    <location>
        <begin position="480"/>
        <end position="489"/>
    </location>
</feature>
<evidence type="ECO:0000256" key="11">
    <source>
        <dbReference type="ARBA" id="ARBA00023242"/>
    </source>
</evidence>
<dbReference type="PANTHER" id="PTHR16171">
    <property type="entry name" value="DNA REPAIR PROTEIN COMPLEMENTING XP-G CELLS-RELATED"/>
    <property type="match status" value="1"/>
</dbReference>
<keyword evidence="17" id="KW-1185">Reference proteome</keyword>
<evidence type="ECO:0000256" key="7">
    <source>
        <dbReference type="ARBA" id="ARBA00022763"/>
    </source>
</evidence>
<evidence type="ECO:0000259" key="15">
    <source>
        <dbReference type="SMART" id="SM00485"/>
    </source>
</evidence>
<feature type="compositionally biased region" description="Low complexity" evidence="13">
    <location>
        <begin position="977"/>
        <end position="987"/>
    </location>
</feature>
<dbReference type="InterPro" id="IPR001044">
    <property type="entry name" value="XPG/Rad2_eukaryotes"/>
</dbReference>
<dbReference type="OrthoDB" id="31113at2759"/>